<sequence length="314" mass="33722">MKISKKNVTPDYKVAVEADATQFEQVQMSGTTTATGLPSAQAVLNDVPLLPCKIYTDTSGAMLHTFMSLDSTENTRDGAAFDLPVAGVSGFGTILQAIVNKSRDNISLIFTANGALSASMLASFQKTSRNTYNVTTLVFDTSELTSVSREFDGEIVFDSDKLKYYAKFEQSFYVNSLGIVDLTETSFTSTFAESDQAPPIGITNPFALADILGQYYREAIQWLLLNNSSQMGAVGNLSYTEHVLFAGFIAAYVVFLSLIIVGLIRAPALATNINNVTPSMIVAQNFPTIAGSIGVITLLALGVLLVRISNIALE</sequence>
<keyword evidence="1" id="KW-0812">Transmembrane</keyword>
<dbReference type="EMBL" id="REFR01000009">
    <property type="protein sequence ID" value="RMB12295.1"/>
    <property type="molecule type" value="Genomic_DNA"/>
</dbReference>
<accession>A0A3M0CTK8</accession>
<dbReference type="RefSeq" id="WP_121937479.1">
    <property type="nucleotide sequence ID" value="NZ_REFR01000009.1"/>
</dbReference>
<feature type="transmembrane region" description="Helical" evidence="1">
    <location>
        <begin position="286"/>
        <end position="306"/>
    </location>
</feature>
<evidence type="ECO:0000256" key="1">
    <source>
        <dbReference type="SAM" id="Phobius"/>
    </source>
</evidence>
<reference evidence="2 3" key="1">
    <citation type="submission" date="2018-10" db="EMBL/GenBank/DDBJ databases">
        <title>Genomic Encyclopedia of Archaeal and Bacterial Type Strains, Phase II (KMG-II): from individual species to whole genera.</title>
        <authorList>
            <person name="Goeker M."/>
        </authorList>
    </citation>
    <scope>NUCLEOTIDE SEQUENCE [LARGE SCALE GENOMIC DNA]</scope>
    <source>
        <strain evidence="2 3">DSM 25217</strain>
    </source>
</reference>
<keyword evidence="3" id="KW-1185">Reference proteome</keyword>
<evidence type="ECO:0000313" key="3">
    <source>
        <dbReference type="Proteomes" id="UP000271227"/>
    </source>
</evidence>
<dbReference type="AlphaFoldDB" id="A0A3M0CTK8"/>
<organism evidence="2 3">
    <name type="scientific">Eilatimonas milleporae</name>
    <dbReference type="NCBI Taxonomy" id="911205"/>
    <lineage>
        <taxon>Bacteria</taxon>
        <taxon>Pseudomonadati</taxon>
        <taxon>Pseudomonadota</taxon>
        <taxon>Alphaproteobacteria</taxon>
        <taxon>Kordiimonadales</taxon>
        <taxon>Kordiimonadaceae</taxon>
        <taxon>Eilatimonas</taxon>
    </lineage>
</organism>
<dbReference type="InParanoid" id="A0A3M0CTK8"/>
<name>A0A3M0CTK8_9PROT</name>
<feature type="transmembrane region" description="Helical" evidence="1">
    <location>
        <begin position="243"/>
        <end position="266"/>
    </location>
</feature>
<comment type="caution">
    <text evidence="2">The sequence shown here is derived from an EMBL/GenBank/DDBJ whole genome shotgun (WGS) entry which is preliminary data.</text>
</comment>
<proteinExistence type="predicted"/>
<keyword evidence="1" id="KW-0472">Membrane</keyword>
<dbReference type="Proteomes" id="UP000271227">
    <property type="component" value="Unassembled WGS sequence"/>
</dbReference>
<keyword evidence="1" id="KW-1133">Transmembrane helix</keyword>
<gene>
    <name evidence="2" type="ORF">BXY39_0788</name>
</gene>
<protein>
    <submittedName>
        <fullName evidence="2">Uncharacterized protein</fullName>
    </submittedName>
</protein>
<evidence type="ECO:0000313" key="2">
    <source>
        <dbReference type="EMBL" id="RMB12295.1"/>
    </source>
</evidence>